<feature type="region of interest" description="Disordered" evidence="7">
    <location>
        <begin position="1"/>
        <end position="23"/>
    </location>
</feature>
<feature type="region of interest" description="Disordered" evidence="7">
    <location>
        <begin position="281"/>
        <end position="391"/>
    </location>
</feature>
<dbReference type="InterPro" id="IPR006447">
    <property type="entry name" value="Myb_dom_plants"/>
</dbReference>
<dbReference type="GO" id="GO:0000976">
    <property type="term" value="F:transcription cis-regulatory region binding"/>
    <property type="evidence" value="ECO:0007669"/>
    <property type="project" value="InterPro"/>
</dbReference>
<dbReference type="InterPro" id="IPR009057">
    <property type="entry name" value="Homeodomain-like_sf"/>
</dbReference>
<dbReference type="PANTHER" id="PTHR31496">
    <property type="entry name" value="TRANSCRIPTION FACTOR KAN2-RELATED"/>
    <property type="match status" value="1"/>
</dbReference>
<comment type="caution">
    <text evidence="9">The sequence shown here is derived from an EMBL/GenBank/DDBJ whole genome shotgun (WGS) entry which is preliminary data.</text>
</comment>
<evidence type="ECO:0000256" key="1">
    <source>
        <dbReference type="ARBA" id="ARBA00004123"/>
    </source>
</evidence>
<accession>A0AAD3Y692</accession>
<feature type="compositionally biased region" description="Polar residues" evidence="7">
    <location>
        <begin position="102"/>
        <end position="112"/>
    </location>
</feature>
<keyword evidence="4" id="KW-0805">Transcription regulation</keyword>
<dbReference type="EMBL" id="BSYO01000035">
    <property type="protein sequence ID" value="GMH28799.1"/>
    <property type="molecule type" value="Genomic_DNA"/>
</dbReference>
<name>A0AAD3Y692_NEPGR</name>
<dbReference type="InterPro" id="IPR001005">
    <property type="entry name" value="SANT/Myb"/>
</dbReference>
<feature type="compositionally biased region" description="Basic and acidic residues" evidence="7">
    <location>
        <begin position="336"/>
        <end position="347"/>
    </location>
</feature>
<dbReference type="GO" id="GO:0010158">
    <property type="term" value="P:abaxial cell fate specification"/>
    <property type="evidence" value="ECO:0007669"/>
    <property type="project" value="InterPro"/>
</dbReference>
<keyword evidence="6" id="KW-0539">Nucleus</keyword>
<dbReference type="GO" id="GO:0006355">
    <property type="term" value="P:regulation of DNA-templated transcription"/>
    <property type="evidence" value="ECO:0007669"/>
    <property type="project" value="InterPro"/>
</dbReference>
<dbReference type="Pfam" id="PF00249">
    <property type="entry name" value="Myb_DNA-binding"/>
    <property type="match status" value="1"/>
</dbReference>
<reference evidence="9" key="1">
    <citation type="submission" date="2023-05" db="EMBL/GenBank/DDBJ databases">
        <title>Nepenthes gracilis genome sequencing.</title>
        <authorList>
            <person name="Fukushima K."/>
        </authorList>
    </citation>
    <scope>NUCLEOTIDE SEQUENCE</scope>
    <source>
        <strain evidence="9">SING2019-196</strain>
    </source>
</reference>
<keyword evidence="5" id="KW-0804">Transcription</keyword>
<evidence type="ECO:0000313" key="10">
    <source>
        <dbReference type="Proteomes" id="UP001279734"/>
    </source>
</evidence>
<proteinExistence type="predicted"/>
<protein>
    <recommendedName>
        <fullName evidence="8">Myb-like domain-containing protein</fullName>
    </recommendedName>
</protein>
<dbReference type="InterPro" id="IPR044847">
    <property type="entry name" value="KAN_fam"/>
</dbReference>
<keyword evidence="2" id="KW-0217">Developmental protein</keyword>
<dbReference type="FunFam" id="1.10.10.60:FF:000002">
    <property type="entry name" value="Myb family transcription factor"/>
    <property type="match status" value="1"/>
</dbReference>
<evidence type="ECO:0000256" key="6">
    <source>
        <dbReference type="ARBA" id="ARBA00023242"/>
    </source>
</evidence>
<evidence type="ECO:0000256" key="7">
    <source>
        <dbReference type="SAM" id="MobiDB-lite"/>
    </source>
</evidence>
<feature type="domain" description="Myb-like" evidence="8">
    <location>
        <begin position="225"/>
        <end position="276"/>
    </location>
</feature>
<evidence type="ECO:0000256" key="4">
    <source>
        <dbReference type="ARBA" id="ARBA00023015"/>
    </source>
</evidence>
<dbReference type="AlphaFoldDB" id="A0AAD3Y692"/>
<gene>
    <name evidence="9" type="ORF">Nepgr_030642</name>
</gene>
<evidence type="ECO:0000259" key="8">
    <source>
        <dbReference type="Pfam" id="PF00249"/>
    </source>
</evidence>
<evidence type="ECO:0000256" key="2">
    <source>
        <dbReference type="ARBA" id="ARBA00022473"/>
    </source>
</evidence>
<dbReference type="Proteomes" id="UP001279734">
    <property type="component" value="Unassembled WGS sequence"/>
</dbReference>
<feature type="compositionally biased region" description="Polar residues" evidence="7">
    <location>
        <begin position="369"/>
        <end position="383"/>
    </location>
</feature>
<sequence length="391" mass="43831">MELFSSQPDLTLQISPPNSKTTSAVWRREADDHRVREERDLGFWKRALDSRISSISNSTVKPGTTPPNCFELSLLNQSSSHSSSCSSSEPYGSNLAHHPLENPTTGNNGSNDAFQANQLLYHRHQLQQQQYHHGRELGFLRPIRGIPVNQSHPPPPYFSFAPHPLSNRFCLASTLPDISAIHRTRTAAGGGVINPHNSHHFRRQGLTQSRFLSRFPAKRSTRAPRMRWTSSLHTRFVHAVELLGGHERATPKSVLELMDVNDITLAHVKSHLQMYRTVKTTDRSAASSGRSDASENGSFADKNRSSELSLQQGRQNVNGQEKDYHRGLWSSSSREAWLHGKQKESERNMQSPENDLEAVECLSYEPLSDVSSSNHSETSQTEPNLEFTLGS</sequence>
<dbReference type="NCBIfam" id="TIGR01557">
    <property type="entry name" value="myb_SHAQKYF"/>
    <property type="match status" value="1"/>
</dbReference>
<evidence type="ECO:0000256" key="3">
    <source>
        <dbReference type="ARBA" id="ARBA00022782"/>
    </source>
</evidence>
<evidence type="ECO:0000313" key="9">
    <source>
        <dbReference type="EMBL" id="GMH28799.1"/>
    </source>
</evidence>
<organism evidence="9 10">
    <name type="scientific">Nepenthes gracilis</name>
    <name type="common">Slender pitcher plant</name>
    <dbReference type="NCBI Taxonomy" id="150966"/>
    <lineage>
        <taxon>Eukaryota</taxon>
        <taxon>Viridiplantae</taxon>
        <taxon>Streptophyta</taxon>
        <taxon>Embryophyta</taxon>
        <taxon>Tracheophyta</taxon>
        <taxon>Spermatophyta</taxon>
        <taxon>Magnoliopsida</taxon>
        <taxon>eudicotyledons</taxon>
        <taxon>Gunneridae</taxon>
        <taxon>Pentapetalae</taxon>
        <taxon>Caryophyllales</taxon>
        <taxon>Nepenthaceae</taxon>
        <taxon>Nepenthes</taxon>
    </lineage>
</organism>
<evidence type="ECO:0000256" key="5">
    <source>
        <dbReference type="ARBA" id="ARBA00023163"/>
    </source>
</evidence>
<dbReference type="Gene3D" id="1.10.10.60">
    <property type="entry name" value="Homeodomain-like"/>
    <property type="match status" value="1"/>
</dbReference>
<comment type="subcellular location">
    <subcellularLocation>
        <location evidence="1">Nucleus</location>
    </subcellularLocation>
</comment>
<dbReference type="PANTHER" id="PTHR31496:SF48">
    <property type="entry name" value="TRANSCRIPTION FACTOR KAN2-RELATED"/>
    <property type="match status" value="1"/>
</dbReference>
<feature type="compositionally biased region" description="Polar residues" evidence="7">
    <location>
        <begin position="306"/>
        <end position="319"/>
    </location>
</feature>
<keyword evidence="10" id="KW-1185">Reference proteome</keyword>
<feature type="region of interest" description="Disordered" evidence="7">
    <location>
        <begin position="81"/>
        <end position="112"/>
    </location>
</feature>
<keyword evidence="3" id="KW-0221">Differentiation</keyword>
<dbReference type="GO" id="GO:0005634">
    <property type="term" value="C:nucleus"/>
    <property type="evidence" value="ECO:0007669"/>
    <property type="project" value="UniProtKB-SubCell"/>
</dbReference>
<dbReference type="SUPFAM" id="SSF46689">
    <property type="entry name" value="Homeodomain-like"/>
    <property type="match status" value="1"/>
</dbReference>